<reference evidence="2 3" key="1">
    <citation type="submission" date="2020-08" db="EMBL/GenBank/DDBJ databases">
        <authorList>
            <person name="Newling K."/>
            <person name="Davey J."/>
            <person name="Forrester S."/>
        </authorList>
    </citation>
    <scope>NUCLEOTIDE SEQUENCE [LARGE SCALE GENOMIC DNA]</scope>
    <source>
        <strain evidence="3">Crithidia deanei Carvalho (ATCC PRA-265)</strain>
    </source>
</reference>
<keyword evidence="3" id="KW-1185">Reference proteome</keyword>
<evidence type="ECO:0000256" key="1">
    <source>
        <dbReference type="SAM" id="MobiDB-lite"/>
    </source>
</evidence>
<feature type="region of interest" description="Disordered" evidence="1">
    <location>
        <begin position="91"/>
        <end position="113"/>
    </location>
</feature>
<evidence type="ECO:0000313" key="2">
    <source>
        <dbReference type="EMBL" id="CAD2222839.1"/>
    </source>
</evidence>
<dbReference type="VEuPathDB" id="TriTrypDB:ADEAN_001039300"/>
<proteinExistence type="predicted"/>
<accession>A0A7G2CU71</accession>
<feature type="compositionally biased region" description="Basic and acidic residues" evidence="1">
    <location>
        <begin position="91"/>
        <end position="102"/>
    </location>
</feature>
<protein>
    <submittedName>
        <fullName evidence="2">Uncharacterized protein</fullName>
    </submittedName>
</protein>
<dbReference type="Proteomes" id="UP000515908">
    <property type="component" value="Chromosome 28"/>
</dbReference>
<sequence length="113" mass="13330">MWPCEHLLYVAMSRVRNPEQLSISHFHRDLVRAASDCVLFDDCLPAVTEVKVKPYFIAATWKRSPQRRKKVLKRAQLDRLAKRLAEKKRIQKEEAEEREKKRITAIQTSLQNS</sequence>
<evidence type="ECO:0000313" key="3">
    <source>
        <dbReference type="Proteomes" id="UP000515908"/>
    </source>
</evidence>
<organism evidence="2 3">
    <name type="scientific">Angomonas deanei</name>
    <dbReference type="NCBI Taxonomy" id="59799"/>
    <lineage>
        <taxon>Eukaryota</taxon>
        <taxon>Discoba</taxon>
        <taxon>Euglenozoa</taxon>
        <taxon>Kinetoplastea</taxon>
        <taxon>Metakinetoplastina</taxon>
        <taxon>Trypanosomatida</taxon>
        <taxon>Trypanosomatidae</taxon>
        <taxon>Strigomonadinae</taxon>
        <taxon>Angomonas</taxon>
    </lineage>
</organism>
<name>A0A7G2CU71_9TRYP</name>
<gene>
    <name evidence="2" type="ORF">ADEAN_001039300</name>
</gene>
<dbReference type="OrthoDB" id="10540519at2759"/>
<dbReference type="AlphaFoldDB" id="A0A7G2CU71"/>
<dbReference type="EMBL" id="LR877172">
    <property type="protein sequence ID" value="CAD2222839.1"/>
    <property type="molecule type" value="Genomic_DNA"/>
</dbReference>